<dbReference type="AlphaFoldDB" id="A0A3E1K4X9"/>
<feature type="chain" id="PRO_5017695360" description="DUF2066 domain-containing protein" evidence="1">
    <location>
        <begin position="24"/>
        <end position="297"/>
    </location>
</feature>
<dbReference type="Proteomes" id="UP000260351">
    <property type="component" value="Unassembled WGS sequence"/>
</dbReference>
<keyword evidence="3" id="KW-1185">Reference proteome</keyword>
<evidence type="ECO:0000313" key="2">
    <source>
        <dbReference type="EMBL" id="RFF29127.1"/>
    </source>
</evidence>
<sequence>MRGNTMIRSILLTLLLLPLAVSAADKSLGEDSRWFVQVNLAAIRGASDDGALYGWLQREVIEDLEEEFGEGSVDDFDAITVFGTSDNGDGLGIVLDGRMDADMRERVIRRSAATPLEDVGDGNAYVLGGNEELAEEFDIEFDGDPLFMAFGERSGAFVTTSRALLEAFLDGARFERIAASELLIIRADPMLSGAVDTEAIGEGYGNWNSKVMRNIRRAGFALTDAGGGYDVNVELIAVDEAQAQALQNIVQGVIGLQALADEEPELSFVSSLQTQRDGERVSLSVQVSSEELMDLLD</sequence>
<organism evidence="2 3">
    <name type="scientific">Wenzhouxiangella sediminis</name>
    <dbReference type="NCBI Taxonomy" id="1792836"/>
    <lineage>
        <taxon>Bacteria</taxon>
        <taxon>Pseudomonadati</taxon>
        <taxon>Pseudomonadota</taxon>
        <taxon>Gammaproteobacteria</taxon>
        <taxon>Chromatiales</taxon>
        <taxon>Wenzhouxiangellaceae</taxon>
        <taxon>Wenzhouxiangella</taxon>
    </lineage>
</organism>
<protein>
    <recommendedName>
        <fullName evidence="4">DUF2066 domain-containing protein</fullName>
    </recommendedName>
</protein>
<evidence type="ECO:0008006" key="4">
    <source>
        <dbReference type="Google" id="ProtNLM"/>
    </source>
</evidence>
<evidence type="ECO:0000313" key="3">
    <source>
        <dbReference type="Proteomes" id="UP000260351"/>
    </source>
</evidence>
<proteinExistence type="predicted"/>
<name>A0A3E1K4X9_9GAMM</name>
<feature type="signal peptide" evidence="1">
    <location>
        <begin position="1"/>
        <end position="23"/>
    </location>
</feature>
<reference evidence="2 3" key="1">
    <citation type="submission" date="2018-08" db="EMBL/GenBank/DDBJ databases">
        <title>Wenzhouxiangella salilacus sp. nov., a novel bacterium isolated from a saline lake in Xinjiang Province, China.</title>
        <authorList>
            <person name="Han S."/>
        </authorList>
    </citation>
    <scope>NUCLEOTIDE SEQUENCE [LARGE SCALE GENOMIC DNA]</scope>
    <source>
        <strain evidence="2 3">XDB06</strain>
    </source>
</reference>
<comment type="caution">
    <text evidence="2">The sequence shown here is derived from an EMBL/GenBank/DDBJ whole genome shotgun (WGS) entry which is preliminary data.</text>
</comment>
<accession>A0A3E1K4X9</accession>
<dbReference type="EMBL" id="QUZK01000052">
    <property type="protein sequence ID" value="RFF29127.1"/>
    <property type="molecule type" value="Genomic_DNA"/>
</dbReference>
<evidence type="ECO:0000256" key="1">
    <source>
        <dbReference type="SAM" id="SignalP"/>
    </source>
</evidence>
<gene>
    <name evidence="2" type="ORF">DZC52_14840</name>
</gene>
<keyword evidence="1" id="KW-0732">Signal</keyword>